<keyword evidence="4" id="KW-0720">Serine protease</keyword>
<dbReference type="OrthoDB" id="3373764at2"/>
<dbReference type="PANTHER" id="PTHR20842">
    <property type="entry name" value="PROTEASE S51 ALPHA-ASPARTYL DIPEPTIDASE"/>
    <property type="match status" value="1"/>
</dbReference>
<dbReference type="InterPro" id="IPR029062">
    <property type="entry name" value="Class_I_gatase-like"/>
</dbReference>
<dbReference type="Pfam" id="PF03575">
    <property type="entry name" value="Peptidase_S51"/>
    <property type="match status" value="1"/>
</dbReference>
<protein>
    <submittedName>
        <fullName evidence="5">Dipeptidase PepE</fullName>
    </submittedName>
</protein>
<dbReference type="PANTHER" id="PTHR20842:SF0">
    <property type="entry name" value="ALPHA-ASPARTYL DIPEPTIDASE"/>
    <property type="match status" value="1"/>
</dbReference>
<comment type="similarity">
    <text evidence="1">Belongs to the peptidase S51 family.</text>
</comment>
<keyword evidence="2" id="KW-0645">Protease</keyword>
<dbReference type="RefSeq" id="WP_105040807.1">
    <property type="nucleotide sequence ID" value="NZ_PPSL01000006.1"/>
</dbReference>
<comment type="caution">
    <text evidence="5">The sequence shown here is derived from an EMBL/GenBank/DDBJ whole genome shotgun (WGS) entry which is preliminary data.</text>
</comment>
<name>A0A2S7SRW9_9BACT</name>
<dbReference type="NCBIfam" id="NF003642">
    <property type="entry name" value="PRK05282.1"/>
    <property type="match status" value="1"/>
</dbReference>
<dbReference type="EMBL" id="PPSL01000006">
    <property type="protein sequence ID" value="PQJ09357.1"/>
    <property type="molecule type" value="Genomic_DNA"/>
</dbReference>
<organism evidence="5 6">
    <name type="scientific">Flavipsychrobacter stenotrophus</name>
    <dbReference type="NCBI Taxonomy" id="2077091"/>
    <lineage>
        <taxon>Bacteria</taxon>
        <taxon>Pseudomonadati</taxon>
        <taxon>Bacteroidota</taxon>
        <taxon>Chitinophagia</taxon>
        <taxon>Chitinophagales</taxon>
        <taxon>Chitinophagaceae</taxon>
        <taxon>Flavipsychrobacter</taxon>
    </lineage>
</organism>
<accession>A0A2S7SRW9</accession>
<dbReference type="GO" id="GO:0006508">
    <property type="term" value="P:proteolysis"/>
    <property type="evidence" value="ECO:0007669"/>
    <property type="project" value="UniProtKB-KW"/>
</dbReference>
<keyword evidence="3" id="KW-0378">Hydrolase</keyword>
<gene>
    <name evidence="5" type="ORF">CJD36_019100</name>
</gene>
<keyword evidence="6" id="KW-1185">Reference proteome</keyword>
<evidence type="ECO:0000256" key="1">
    <source>
        <dbReference type="ARBA" id="ARBA00006534"/>
    </source>
</evidence>
<evidence type="ECO:0000256" key="2">
    <source>
        <dbReference type="ARBA" id="ARBA00022670"/>
    </source>
</evidence>
<dbReference type="InterPro" id="IPR005320">
    <property type="entry name" value="Peptidase_S51"/>
</dbReference>
<evidence type="ECO:0000256" key="4">
    <source>
        <dbReference type="ARBA" id="ARBA00022825"/>
    </source>
</evidence>
<dbReference type="Gene3D" id="3.40.50.880">
    <property type="match status" value="1"/>
</dbReference>
<dbReference type="GO" id="GO:0008236">
    <property type="term" value="F:serine-type peptidase activity"/>
    <property type="evidence" value="ECO:0007669"/>
    <property type="project" value="UniProtKB-KW"/>
</dbReference>
<dbReference type="SUPFAM" id="SSF52317">
    <property type="entry name" value="Class I glutamine amidotransferase-like"/>
    <property type="match status" value="1"/>
</dbReference>
<reference evidence="5 6" key="1">
    <citation type="submission" date="2018-01" db="EMBL/GenBank/DDBJ databases">
        <title>A novel member of the phylum Bacteroidetes isolated from glacier ice.</title>
        <authorList>
            <person name="Liu Q."/>
            <person name="Xin Y.-H."/>
        </authorList>
    </citation>
    <scope>NUCLEOTIDE SEQUENCE [LARGE SCALE GENOMIC DNA]</scope>
    <source>
        <strain evidence="5 6">RB1R16</strain>
    </source>
</reference>
<evidence type="ECO:0000313" key="5">
    <source>
        <dbReference type="EMBL" id="PQJ09357.1"/>
    </source>
</evidence>
<evidence type="ECO:0000256" key="3">
    <source>
        <dbReference type="ARBA" id="ARBA00022801"/>
    </source>
</evidence>
<sequence>MKSSILLISNSYVNGSGYLAHYVEPIKQHLKGIPLLLFVPYAADKSEWDADTQKARVFFNSFGIAVLGVHQIPEERLLTELKATKAIFIDGGNTFRLLKELQLRNLLPAIRVSILSGEMQYIGSGAGTDVACKTVFTPNDLNIFYPNNGFEGMNLFPYHIDLGLASMQNEDKSNISISDFHQVHEEPVVGLFEGAYLNLDNDFVHTGKVYLGGKAGTKLFFKGKEPIEAPHDSSFVLNMEGVMQF</sequence>
<proteinExistence type="inferred from homology"/>
<evidence type="ECO:0000313" key="6">
    <source>
        <dbReference type="Proteomes" id="UP000239872"/>
    </source>
</evidence>
<dbReference type="Proteomes" id="UP000239872">
    <property type="component" value="Unassembled WGS sequence"/>
</dbReference>
<dbReference type="AlphaFoldDB" id="A0A2S7SRW9"/>